<evidence type="ECO:0000256" key="5">
    <source>
        <dbReference type="ARBA" id="ARBA00013198"/>
    </source>
</evidence>
<dbReference type="InterPro" id="IPR037171">
    <property type="entry name" value="NagB/RpiA_transferase-like"/>
</dbReference>
<dbReference type="PANTHER" id="PTHR11054:SF0">
    <property type="entry name" value="6-PHOSPHOGLUCONOLACTONASE"/>
    <property type="match status" value="1"/>
</dbReference>
<organism evidence="9 10">
    <name type="scientific">Noviluteimonas caseinilytica</name>
    <dbReference type="NCBI Taxonomy" id="2675101"/>
    <lineage>
        <taxon>Bacteria</taxon>
        <taxon>Pseudomonadati</taxon>
        <taxon>Pseudomonadota</taxon>
        <taxon>Gammaproteobacteria</taxon>
        <taxon>Lysobacterales</taxon>
        <taxon>Lysobacteraceae</taxon>
        <taxon>Noviluteimonas</taxon>
    </lineage>
</organism>
<comment type="similarity">
    <text evidence="4 7">Belongs to the glucosamine/galactosamine-6-phosphate isomerase family. 6-phosphogluconolactonase subfamily.</text>
</comment>
<dbReference type="InterPro" id="IPR006148">
    <property type="entry name" value="Glc/Gal-6P_isomerase"/>
</dbReference>
<dbReference type="SUPFAM" id="SSF100950">
    <property type="entry name" value="NagB/RpiA/CoA transferase-like"/>
    <property type="match status" value="1"/>
</dbReference>
<dbReference type="PANTHER" id="PTHR11054">
    <property type="entry name" value="6-PHOSPHOGLUCONOLACTONASE"/>
    <property type="match status" value="1"/>
</dbReference>
<dbReference type="CDD" id="cd01400">
    <property type="entry name" value="6PGL"/>
    <property type="match status" value="1"/>
</dbReference>
<evidence type="ECO:0000256" key="3">
    <source>
        <dbReference type="ARBA" id="ARBA00004961"/>
    </source>
</evidence>
<dbReference type="EMBL" id="AP024545">
    <property type="protein sequence ID" value="BCT93257.1"/>
    <property type="molecule type" value="Genomic_DNA"/>
</dbReference>
<evidence type="ECO:0000256" key="1">
    <source>
        <dbReference type="ARBA" id="ARBA00000832"/>
    </source>
</evidence>
<evidence type="ECO:0000256" key="7">
    <source>
        <dbReference type="RuleBase" id="RU365095"/>
    </source>
</evidence>
<evidence type="ECO:0000259" key="8">
    <source>
        <dbReference type="Pfam" id="PF01182"/>
    </source>
</evidence>
<feature type="domain" description="Glucosamine/galactosamine-6-phosphate isomerase" evidence="8">
    <location>
        <begin position="9"/>
        <end position="221"/>
    </location>
</feature>
<keyword evidence="7" id="KW-0378">Hydrolase</keyword>
<dbReference type="Gene3D" id="3.40.50.1360">
    <property type="match status" value="1"/>
</dbReference>
<comment type="pathway">
    <text evidence="3 7">Carbohydrate degradation; pentose phosphate pathway; D-ribulose 5-phosphate from D-glucose 6-phosphate (oxidative stage): step 2/3.</text>
</comment>
<dbReference type="Pfam" id="PF01182">
    <property type="entry name" value="Glucosamine_iso"/>
    <property type="match status" value="1"/>
</dbReference>
<evidence type="ECO:0000313" key="9">
    <source>
        <dbReference type="EMBL" id="BCT93257.1"/>
    </source>
</evidence>
<accession>A0ABM7Q775</accession>
<evidence type="ECO:0000256" key="4">
    <source>
        <dbReference type="ARBA" id="ARBA00010662"/>
    </source>
</evidence>
<dbReference type="NCBIfam" id="TIGR01198">
    <property type="entry name" value="pgl"/>
    <property type="match status" value="1"/>
</dbReference>
<dbReference type="RefSeq" id="WP_213434192.1">
    <property type="nucleotide sequence ID" value="NZ_AP024545.1"/>
</dbReference>
<gene>
    <name evidence="7" type="primary">pgl</name>
    <name evidence="9" type="ORF">LYSCAS_22810</name>
</gene>
<proteinExistence type="inferred from homology"/>
<sequence>MAWTEHVYEDADALGAALATVLEETCRTALAERGRAHLALAGGRTPFPAYRRLAQRPLEWRHVQVLPTDERCVPHDHPAANITELRKAFADAEGLLLESLTVESGDPAQSEAQACRLLAFQPDAFDAVVVGMGMDAHTASLFPGAKQLPAALDPASVLDACRIDPDPLPPEAPFPRITLTLARLLRTRSLHLALSGEGKHDVLRVAQSSQDALRHPIAALLNAPDQIVHVHWSP</sequence>
<dbReference type="InterPro" id="IPR039104">
    <property type="entry name" value="6PGL"/>
</dbReference>
<dbReference type="InterPro" id="IPR005900">
    <property type="entry name" value="6-phosphogluconolactonase_DevB"/>
</dbReference>
<keyword evidence="10" id="KW-1185">Reference proteome</keyword>
<comment type="function">
    <text evidence="2 7">Hydrolysis of 6-phosphogluconolactone to 6-phosphogluconate.</text>
</comment>
<dbReference type="EC" id="3.1.1.31" evidence="5 7"/>
<dbReference type="Proteomes" id="UP000681317">
    <property type="component" value="Chromosome"/>
</dbReference>
<reference evidence="9 10" key="1">
    <citation type="submission" date="2021-03" db="EMBL/GenBank/DDBJ databases">
        <title>Complete Genome Sequences of Two Lysobacter Strains Isolated from Sea Water (Lysobacter caseinilyticus) and Soil (Lysobacter helvus) in South Korea.</title>
        <authorList>
            <person name="Watanabe Y."/>
            <person name="Arakawa K."/>
        </authorList>
    </citation>
    <scope>NUCLEOTIDE SEQUENCE [LARGE SCALE GENOMIC DNA]</scope>
    <source>
        <strain evidence="9 10">KVB24</strain>
    </source>
</reference>
<protein>
    <recommendedName>
        <fullName evidence="6 7">6-phosphogluconolactonase</fullName>
        <shortName evidence="7">6PGL</shortName>
        <ecNumber evidence="5 7">3.1.1.31</ecNumber>
    </recommendedName>
</protein>
<evidence type="ECO:0000313" key="10">
    <source>
        <dbReference type="Proteomes" id="UP000681317"/>
    </source>
</evidence>
<name>A0ABM7Q775_9GAMM</name>
<evidence type="ECO:0000256" key="2">
    <source>
        <dbReference type="ARBA" id="ARBA00002681"/>
    </source>
</evidence>
<comment type="catalytic activity">
    <reaction evidence="1 7">
        <text>6-phospho-D-glucono-1,5-lactone + H2O = 6-phospho-D-gluconate + H(+)</text>
        <dbReference type="Rhea" id="RHEA:12556"/>
        <dbReference type="ChEBI" id="CHEBI:15377"/>
        <dbReference type="ChEBI" id="CHEBI:15378"/>
        <dbReference type="ChEBI" id="CHEBI:57955"/>
        <dbReference type="ChEBI" id="CHEBI:58759"/>
        <dbReference type="EC" id="3.1.1.31"/>
    </reaction>
</comment>
<evidence type="ECO:0000256" key="6">
    <source>
        <dbReference type="ARBA" id="ARBA00020337"/>
    </source>
</evidence>